<evidence type="ECO:0000256" key="2">
    <source>
        <dbReference type="SAM" id="Phobius"/>
    </source>
</evidence>
<feature type="compositionally biased region" description="Low complexity" evidence="1">
    <location>
        <begin position="153"/>
        <end position="185"/>
    </location>
</feature>
<feature type="transmembrane region" description="Helical" evidence="2">
    <location>
        <begin position="12"/>
        <end position="31"/>
    </location>
</feature>
<feature type="transmembrane region" description="Helical" evidence="2">
    <location>
        <begin position="67"/>
        <end position="85"/>
    </location>
</feature>
<feature type="transmembrane region" description="Helical" evidence="2">
    <location>
        <begin position="43"/>
        <end position="61"/>
    </location>
</feature>
<comment type="caution">
    <text evidence="3">The sequence shown here is derived from an EMBL/GenBank/DDBJ whole genome shotgun (WGS) entry which is preliminary data.</text>
</comment>
<feature type="region of interest" description="Disordered" evidence="1">
    <location>
        <begin position="120"/>
        <end position="185"/>
    </location>
</feature>
<dbReference type="EMBL" id="JABXJJ020000016">
    <property type="protein sequence ID" value="MDI5970516.1"/>
    <property type="molecule type" value="Genomic_DNA"/>
</dbReference>
<keyword evidence="2" id="KW-0812">Transmembrane</keyword>
<keyword evidence="2" id="KW-1133">Transmembrane helix</keyword>
<dbReference type="RefSeq" id="WP_271313977.1">
    <property type="nucleotide sequence ID" value="NZ_JABXJJ020000016.1"/>
</dbReference>
<evidence type="ECO:0000256" key="1">
    <source>
        <dbReference type="SAM" id="MobiDB-lite"/>
    </source>
</evidence>
<organism evidence="3">
    <name type="scientific">Streptantibioticus silvisoli</name>
    <dbReference type="NCBI Taxonomy" id="2705255"/>
    <lineage>
        <taxon>Bacteria</taxon>
        <taxon>Bacillati</taxon>
        <taxon>Actinomycetota</taxon>
        <taxon>Actinomycetes</taxon>
        <taxon>Kitasatosporales</taxon>
        <taxon>Streptomycetaceae</taxon>
        <taxon>Streptantibioticus</taxon>
    </lineage>
</organism>
<keyword evidence="2" id="KW-0472">Membrane</keyword>
<gene>
    <name evidence="3" type="ORF">POF50_014385</name>
</gene>
<feature type="compositionally biased region" description="Low complexity" evidence="1">
    <location>
        <begin position="127"/>
        <end position="144"/>
    </location>
</feature>
<proteinExistence type="predicted"/>
<reference evidence="3" key="1">
    <citation type="submission" date="2023-05" db="EMBL/GenBank/DDBJ databases">
        <title>Streptantibioticus silvisoli sp. nov., acidotolerant actinomycetes 1 from pine litter.</title>
        <authorList>
            <person name="Swiecimska M."/>
            <person name="Golinska P."/>
            <person name="Sangal V."/>
            <person name="Wachnowicz B."/>
            <person name="Goodfellow M."/>
        </authorList>
    </citation>
    <scope>NUCLEOTIDE SEQUENCE</scope>
    <source>
        <strain evidence="3">SL13</strain>
    </source>
</reference>
<name>A0AA90H3A2_9ACTN</name>
<evidence type="ECO:0000313" key="3">
    <source>
        <dbReference type="EMBL" id="MDI5970516.1"/>
    </source>
</evidence>
<protein>
    <submittedName>
        <fullName evidence="3">Uncharacterized protein</fullName>
    </submittedName>
</protein>
<dbReference type="AlphaFoldDB" id="A0AA90H3A2"/>
<sequence>MNLDFSSNPLFSWYVVLLIFSGLVMLVMGVLNTGGLTKGWRVLNALFGVGFFGYGIYLGFVFQGGSYIIFFKAFILPVLMIVNFFRSMSARQKVKTAQAAQAAMYAGQVPGGYPQQGGPAGYGAPGGYPQQAPGGYPQQLAPGGYPAPGAYSQPAPGGYPQQPAPGGYPQQNPAGYPQQGPGQNG</sequence>
<accession>A0AA90H3A2</accession>